<dbReference type="PANTHER" id="PTHR21047">
    <property type="entry name" value="DTDP-6-DEOXY-D-GLUCOSE-3,5 EPIMERASE"/>
    <property type="match status" value="1"/>
</dbReference>
<feature type="active site" description="Proton acceptor" evidence="1">
    <location>
        <position position="63"/>
    </location>
</feature>
<dbReference type="Proteomes" id="UP000234857">
    <property type="component" value="Unassembled WGS sequence"/>
</dbReference>
<dbReference type="NCBIfam" id="TIGR01221">
    <property type="entry name" value="rmlC"/>
    <property type="match status" value="1"/>
</dbReference>
<dbReference type="Gene3D" id="2.60.120.10">
    <property type="entry name" value="Jelly Rolls"/>
    <property type="match status" value="1"/>
</dbReference>
<dbReference type="GO" id="GO:0005829">
    <property type="term" value="C:cytosol"/>
    <property type="evidence" value="ECO:0007669"/>
    <property type="project" value="TreeGrafter"/>
</dbReference>
<comment type="pathway">
    <text evidence="3">Carbohydrate biosynthesis; dTDP-L-rhamnose biosynthesis.</text>
</comment>
<dbReference type="UniPathway" id="UPA00124"/>
<protein>
    <recommendedName>
        <fullName evidence="3">dTDP-4-dehydrorhamnose 3,5-epimerase</fullName>
        <ecNumber evidence="3">5.1.3.13</ecNumber>
    </recommendedName>
    <alternativeName>
        <fullName evidence="3">Thymidine diphospho-4-keto-rhamnose 3,5-epimerase</fullName>
    </alternativeName>
</protein>
<evidence type="ECO:0000256" key="1">
    <source>
        <dbReference type="PIRSR" id="PIRSR600888-1"/>
    </source>
</evidence>
<reference evidence="4 5" key="1">
    <citation type="submission" date="2017-11" db="EMBL/GenBank/DDBJ databases">
        <title>Genome-resolved metagenomics identifies genetic mobility, metabolic interactions, and unexpected diversity in perchlorate-reducing communities.</title>
        <authorList>
            <person name="Barnum T.P."/>
            <person name="Figueroa I.A."/>
            <person name="Carlstrom C.I."/>
            <person name="Lucas L.N."/>
            <person name="Engelbrektson A.L."/>
            <person name="Coates J.D."/>
        </authorList>
    </citation>
    <scope>NUCLEOTIDE SEQUENCE [LARGE SCALE GENOMIC DNA]</scope>
    <source>
        <strain evidence="4">BM706</strain>
    </source>
</reference>
<dbReference type="EMBL" id="PKTG01000139">
    <property type="protein sequence ID" value="PLX15427.1"/>
    <property type="molecule type" value="Genomic_DNA"/>
</dbReference>
<sequence length="185" mass="21127">MPFEIKNTDFSGVKIITPQIFKDNRGFFLEIFKESDMNKIGINEKFVQDNVSSSSINTIRGMHFQNGKFAQGKLVSVIKGKILDVIVDLFEESSTFGEYRIFELDSIKREMLYIPPGYAHGFRAIDENTLVLYKCTHEYSKGNEGGIHPFDEKLNIDWGIKKEQAIVSEKDKALPSFVEAIKIFS</sequence>
<comment type="caution">
    <text evidence="4">The sequence shown here is derived from an EMBL/GenBank/DDBJ whole genome shotgun (WGS) entry which is preliminary data.</text>
</comment>
<organism evidence="4 5">
    <name type="scientific">Muiribacterium halophilum</name>
    <dbReference type="NCBI Taxonomy" id="2053465"/>
    <lineage>
        <taxon>Bacteria</taxon>
        <taxon>Candidatus Muiribacteriota</taxon>
        <taxon>Candidatus Muiribacteriia</taxon>
        <taxon>Candidatus Muiribacteriales</taxon>
        <taxon>Candidatus Muiribacteriaceae</taxon>
        <taxon>Candidatus Muiribacterium</taxon>
    </lineage>
</organism>
<dbReference type="GO" id="GO:0008830">
    <property type="term" value="F:dTDP-4-dehydrorhamnose 3,5-epimerase activity"/>
    <property type="evidence" value="ECO:0007669"/>
    <property type="project" value="UniProtKB-UniRule"/>
</dbReference>
<dbReference type="SUPFAM" id="SSF51182">
    <property type="entry name" value="RmlC-like cupins"/>
    <property type="match status" value="1"/>
</dbReference>
<dbReference type="CDD" id="cd00438">
    <property type="entry name" value="cupin_RmlC"/>
    <property type="match status" value="1"/>
</dbReference>
<evidence type="ECO:0000256" key="3">
    <source>
        <dbReference type="RuleBase" id="RU364069"/>
    </source>
</evidence>
<keyword evidence="3" id="KW-0413">Isomerase</keyword>
<feature type="active site" description="Proton donor" evidence="1">
    <location>
        <position position="133"/>
    </location>
</feature>
<dbReference type="AlphaFoldDB" id="A0A2N5Z9U6"/>
<comment type="function">
    <text evidence="3">Catalyzes the epimerization of the C3' and C5'positions of dTDP-6-deoxy-D-xylo-4-hexulose, forming dTDP-6-deoxy-L-lyxo-4-hexulose.</text>
</comment>
<dbReference type="EC" id="5.1.3.13" evidence="3"/>
<gene>
    <name evidence="4" type="primary">rfbC</name>
    <name evidence="4" type="ORF">C0601_12890</name>
</gene>
<dbReference type="InterPro" id="IPR014710">
    <property type="entry name" value="RmlC-like_jellyroll"/>
</dbReference>
<dbReference type="PANTHER" id="PTHR21047:SF2">
    <property type="entry name" value="THYMIDINE DIPHOSPHO-4-KETO-RHAMNOSE 3,5-EPIMERASE"/>
    <property type="match status" value="1"/>
</dbReference>
<dbReference type="Pfam" id="PF00908">
    <property type="entry name" value="dTDP_sugar_isom"/>
    <property type="match status" value="1"/>
</dbReference>
<dbReference type="InterPro" id="IPR011051">
    <property type="entry name" value="RmlC_Cupin_sf"/>
</dbReference>
<evidence type="ECO:0000256" key="2">
    <source>
        <dbReference type="PIRSR" id="PIRSR600888-3"/>
    </source>
</evidence>
<accession>A0A2N5Z9U6</accession>
<dbReference type="InterPro" id="IPR000888">
    <property type="entry name" value="RmlC-like"/>
</dbReference>
<comment type="subunit">
    <text evidence="3">Homodimer.</text>
</comment>
<comment type="similarity">
    <text evidence="3">Belongs to the dTDP-4-dehydrorhamnose 3,5-epimerase family.</text>
</comment>
<dbReference type="GO" id="GO:0019305">
    <property type="term" value="P:dTDP-rhamnose biosynthetic process"/>
    <property type="evidence" value="ECO:0007669"/>
    <property type="project" value="UniProtKB-UniRule"/>
</dbReference>
<name>A0A2N5Z9U6_MUIH1</name>
<feature type="site" description="Participates in a stacking interaction with the thymidine ring of dTDP-4-oxo-6-deoxyglucose" evidence="2">
    <location>
        <position position="139"/>
    </location>
</feature>
<dbReference type="GO" id="GO:0000271">
    <property type="term" value="P:polysaccharide biosynthetic process"/>
    <property type="evidence" value="ECO:0007669"/>
    <property type="project" value="TreeGrafter"/>
</dbReference>
<evidence type="ECO:0000313" key="5">
    <source>
        <dbReference type="Proteomes" id="UP000234857"/>
    </source>
</evidence>
<comment type="catalytic activity">
    <reaction evidence="3">
        <text>dTDP-4-dehydro-6-deoxy-alpha-D-glucose = dTDP-4-dehydro-beta-L-rhamnose</text>
        <dbReference type="Rhea" id="RHEA:16969"/>
        <dbReference type="ChEBI" id="CHEBI:57649"/>
        <dbReference type="ChEBI" id="CHEBI:62830"/>
        <dbReference type="EC" id="5.1.3.13"/>
    </reaction>
</comment>
<proteinExistence type="inferred from homology"/>
<evidence type="ECO:0000313" key="4">
    <source>
        <dbReference type="EMBL" id="PLX15427.1"/>
    </source>
</evidence>